<evidence type="ECO:0000313" key="3">
    <source>
        <dbReference type="EMBL" id="EAV47543.1"/>
    </source>
</evidence>
<protein>
    <recommendedName>
        <fullName evidence="2">YCII-related domain-containing protein</fullName>
    </recommendedName>
</protein>
<evidence type="ECO:0000259" key="2">
    <source>
        <dbReference type="Pfam" id="PF03795"/>
    </source>
</evidence>
<proteinExistence type="inferred from homology"/>
<gene>
    <name evidence="3" type="ORF">MB2181_05680</name>
</gene>
<evidence type="ECO:0000313" key="4">
    <source>
        <dbReference type="Proteomes" id="UP000054262"/>
    </source>
</evidence>
<dbReference type="OrthoDB" id="9797014at2"/>
<feature type="domain" description="YCII-related" evidence="2">
    <location>
        <begin position="1"/>
        <end position="95"/>
    </location>
</feature>
<comment type="similarity">
    <text evidence="1">Belongs to the YciI family.</text>
</comment>
<dbReference type="NCBIfam" id="NF008473">
    <property type="entry name" value="PRK11370.1"/>
    <property type="match status" value="1"/>
</dbReference>
<dbReference type="Pfam" id="PF03795">
    <property type="entry name" value="YCII"/>
    <property type="match status" value="1"/>
</dbReference>
<reference evidence="3 4" key="1">
    <citation type="submission" date="2006-11" db="EMBL/GenBank/DDBJ databases">
        <authorList>
            <person name="Giovannoni S."/>
            <person name="Vergin K."/>
            <person name="Ferriera S."/>
            <person name="Johnson J."/>
            <person name="Kravitz S."/>
            <person name="Beeson K."/>
            <person name="Sutton G."/>
            <person name="Rogers Y.-H."/>
            <person name="Friedman R."/>
            <person name="Frazier M."/>
            <person name="Venter J.C."/>
        </authorList>
    </citation>
    <scope>NUCLEOTIDE SEQUENCE [LARGE SCALE GENOMIC DNA]</scope>
    <source>
        <strain evidence="3 4">HTCC2181</strain>
    </source>
</reference>
<dbReference type="InterPro" id="IPR005545">
    <property type="entry name" value="YCII"/>
</dbReference>
<keyword evidence="4" id="KW-1185">Reference proteome</keyword>
<dbReference type="InterPro" id="IPR051807">
    <property type="entry name" value="Sec-metab_biosynth-assoc"/>
</dbReference>
<dbReference type="PANTHER" id="PTHR33606">
    <property type="entry name" value="PROTEIN YCII"/>
    <property type="match status" value="1"/>
</dbReference>
<evidence type="ECO:0000256" key="1">
    <source>
        <dbReference type="ARBA" id="ARBA00007689"/>
    </source>
</evidence>
<dbReference type="EMBL" id="AAUX01000001">
    <property type="protein sequence ID" value="EAV47543.1"/>
    <property type="molecule type" value="Genomic_DNA"/>
</dbReference>
<sequence length="99" mass="10969">MWYVFNAADAKNSLDGRTKYRPEHLARLNILIKEGRLLVAGAYPAIDNIDPGGNGYTGSLIIADFDSLSEAKSWADKEPFLLHGIYSSIDIKPFKKSLP</sequence>
<dbReference type="PANTHER" id="PTHR33606:SF3">
    <property type="entry name" value="PROTEIN YCII"/>
    <property type="match status" value="1"/>
</dbReference>
<organism evidence="3 4">
    <name type="scientific">Methylophilales bacterium HTCC2181</name>
    <dbReference type="NCBI Taxonomy" id="383631"/>
    <lineage>
        <taxon>Bacteria</taxon>
        <taxon>Pseudomonadati</taxon>
        <taxon>Pseudomonadota</taxon>
        <taxon>Betaproteobacteria</taxon>
        <taxon>Nitrosomonadales</taxon>
        <taxon>OM43 clade</taxon>
    </lineage>
</organism>
<dbReference type="SUPFAM" id="SSF54909">
    <property type="entry name" value="Dimeric alpha+beta barrel"/>
    <property type="match status" value="1"/>
</dbReference>
<dbReference type="AlphaFoldDB" id="A0P7N3"/>
<dbReference type="Gene3D" id="3.30.70.1060">
    <property type="entry name" value="Dimeric alpha+beta barrel"/>
    <property type="match status" value="1"/>
</dbReference>
<dbReference type="Proteomes" id="UP000054262">
    <property type="component" value="Unassembled WGS sequence"/>
</dbReference>
<dbReference type="InterPro" id="IPR011008">
    <property type="entry name" value="Dimeric_a/b-barrel"/>
</dbReference>
<comment type="caution">
    <text evidence="3">The sequence shown here is derived from an EMBL/GenBank/DDBJ whole genome shotgun (WGS) entry which is preliminary data.</text>
</comment>
<name>A0P7N3_9PROT</name>
<accession>A0P7N3</accession>